<dbReference type="AlphaFoldDB" id="A0AAD7TB00"/>
<organism evidence="2 3">
    <name type="scientific">Aldrovandia affinis</name>
    <dbReference type="NCBI Taxonomy" id="143900"/>
    <lineage>
        <taxon>Eukaryota</taxon>
        <taxon>Metazoa</taxon>
        <taxon>Chordata</taxon>
        <taxon>Craniata</taxon>
        <taxon>Vertebrata</taxon>
        <taxon>Euteleostomi</taxon>
        <taxon>Actinopterygii</taxon>
        <taxon>Neopterygii</taxon>
        <taxon>Teleostei</taxon>
        <taxon>Notacanthiformes</taxon>
        <taxon>Halosauridae</taxon>
        <taxon>Aldrovandia</taxon>
    </lineage>
</organism>
<comment type="caution">
    <text evidence="2">The sequence shown here is derived from an EMBL/GenBank/DDBJ whole genome shotgun (WGS) entry which is preliminary data.</text>
</comment>
<keyword evidence="3" id="KW-1185">Reference proteome</keyword>
<protein>
    <submittedName>
        <fullName evidence="2">Uncharacterized protein</fullName>
    </submittedName>
</protein>
<feature type="compositionally biased region" description="Basic and acidic residues" evidence="1">
    <location>
        <begin position="46"/>
        <end position="74"/>
    </location>
</feature>
<evidence type="ECO:0000313" key="3">
    <source>
        <dbReference type="Proteomes" id="UP001221898"/>
    </source>
</evidence>
<accession>A0AAD7TB00</accession>
<dbReference type="Proteomes" id="UP001221898">
    <property type="component" value="Unassembled WGS sequence"/>
</dbReference>
<feature type="region of interest" description="Disordered" evidence="1">
    <location>
        <begin position="46"/>
        <end position="91"/>
    </location>
</feature>
<proteinExistence type="predicted"/>
<name>A0AAD7TB00_9TELE</name>
<gene>
    <name evidence="2" type="ORF">AAFF_G00282300</name>
</gene>
<evidence type="ECO:0000313" key="2">
    <source>
        <dbReference type="EMBL" id="KAJ8417003.1"/>
    </source>
</evidence>
<evidence type="ECO:0000256" key="1">
    <source>
        <dbReference type="SAM" id="MobiDB-lite"/>
    </source>
</evidence>
<dbReference type="EMBL" id="JAINUG010000004">
    <property type="protein sequence ID" value="KAJ8417003.1"/>
    <property type="molecule type" value="Genomic_DNA"/>
</dbReference>
<reference evidence="2" key="1">
    <citation type="journal article" date="2023" name="Science">
        <title>Genome structures resolve the early diversification of teleost fishes.</title>
        <authorList>
            <person name="Parey E."/>
            <person name="Louis A."/>
            <person name="Montfort J."/>
            <person name="Bouchez O."/>
            <person name="Roques C."/>
            <person name="Iampietro C."/>
            <person name="Lluch J."/>
            <person name="Castinel A."/>
            <person name="Donnadieu C."/>
            <person name="Desvignes T."/>
            <person name="Floi Bucao C."/>
            <person name="Jouanno E."/>
            <person name="Wen M."/>
            <person name="Mejri S."/>
            <person name="Dirks R."/>
            <person name="Jansen H."/>
            <person name="Henkel C."/>
            <person name="Chen W.J."/>
            <person name="Zahm M."/>
            <person name="Cabau C."/>
            <person name="Klopp C."/>
            <person name="Thompson A.W."/>
            <person name="Robinson-Rechavi M."/>
            <person name="Braasch I."/>
            <person name="Lecointre G."/>
            <person name="Bobe J."/>
            <person name="Postlethwait J.H."/>
            <person name="Berthelot C."/>
            <person name="Roest Crollius H."/>
            <person name="Guiguen Y."/>
        </authorList>
    </citation>
    <scope>NUCLEOTIDE SEQUENCE</scope>
    <source>
        <strain evidence="2">NC1722</strain>
    </source>
</reference>
<sequence length="91" mass="10224">MHRMDVHTSGHVIEARRVGVWRGDPESLTVKGTLCVGQMSDIRRLGAHETREEPGMKDCRAGGKEKKKEIENRGIRPGLCRRSEGPSSRMQ</sequence>